<dbReference type="GO" id="GO:0016020">
    <property type="term" value="C:membrane"/>
    <property type="evidence" value="ECO:0007669"/>
    <property type="project" value="UniProtKB-SubCell"/>
</dbReference>
<sequence>MRFFILFAVFAISLVQLGYGHVATYAPSEGMGVSFSVNIPEDTASSGVGPMYMQLKAPSHIQWFALGQGPQMTSGNMLIVYSASADNVTLSPRTALGHIEPFYNPDIQAVLLDDSGIENGTMKATIRCDNCMRLDNGDHILNRRNSWIWAMKVGDPFRSDNVSHGLQQHDWHGFFSLNPKDIIGGSSENPFELSEKEADYRDTDNQQQVSDSLLHKKRIAHGVMTSVAFVLLFPNFALTLHLIPSRWTVAWIHAPLQMFAIALAIAGAAIGYLVSEDLQEPGSYHPIIGYVAMAGVVIFQPVLGIVQHIQFRKSGKKTLYGALHRWFGRLFSALGIINGGIGFHYAPTYNPDIPPASPIVYGIISGLVGVFYVFVLYWKKYRPRFKSQKDAEVIFPASKGSVATSTNTSSSTLCEKSNAVDTSKEKSQPP</sequence>
<keyword evidence="3 8" id="KW-0812">Transmembrane</keyword>
<dbReference type="STRING" id="2070753.A0A3A3A895"/>
<keyword evidence="4" id="KW-0249">Electron transport</keyword>
<evidence type="ECO:0000256" key="3">
    <source>
        <dbReference type="ARBA" id="ARBA00022692"/>
    </source>
</evidence>
<dbReference type="PANTHER" id="PTHR47797:SF1">
    <property type="entry name" value="CYTOCHROME B561 DOMAIN-CONTAINING PROTEIN-RELATED"/>
    <property type="match status" value="1"/>
</dbReference>
<evidence type="ECO:0000256" key="8">
    <source>
        <dbReference type="SAM" id="Phobius"/>
    </source>
</evidence>
<comment type="subcellular location">
    <subcellularLocation>
        <location evidence="1">Membrane</location>
    </subcellularLocation>
</comment>
<protein>
    <submittedName>
        <fullName evidence="11">Integral membrane protein</fullName>
    </submittedName>
</protein>
<keyword evidence="9" id="KW-0732">Signal</keyword>
<comment type="caution">
    <text evidence="11">The sequence shown here is derived from an EMBL/GenBank/DDBJ whole genome shotgun (WGS) entry which is preliminary data.</text>
</comment>
<feature type="transmembrane region" description="Helical" evidence="8">
    <location>
        <begin position="287"/>
        <end position="306"/>
    </location>
</feature>
<evidence type="ECO:0000259" key="10">
    <source>
        <dbReference type="SMART" id="SM00664"/>
    </source>
</evidence>
<name>A0A3A3A895_9EURO</name>
<keyword evidence="5 8" id="KW-1133">Transmembrane helix</keyword>
<dbReference type="OrthoDB" id="19261at2759"/>
<feature type="signal peptide" evidence="9">
    <location>
        <begin position="1"/>
        <end position="20"/>
    </location>
</feature>
<feature type="domain" description="DOMON" evidence="10">
    <location>
        <begin position="63"/>
        <end position="152"/>
    </location>
</feature>
<organism evidence="11 12">
    <name type="scientific">Aspergillus sclerotialis</name>
    <dbReference type="NCBI Taxonomy" id="2070753"/>
    <lineage>
        <taxon>Eukaryota</taxon>
        <taxon>Fungi</taxon>
        <taxon>Dikarya</taxon>
        <taxon>Ascomycota</taxon>
        <taxon>Pezizomycotina</taxon>
        <taxon>Eurotiomycetes</taxon>
        <taxon>Eurotiomycetidae</taxon>
        <taxon>Eurotiales</taxon>
        <taxon>Aspergillaceae</taxon>
        <taxon>Aspergillus</taxon>
        <taxon>Aspergillus subgen. Polypaecilum</taxon>
    </lineage>
</organism>
<proteinExistence type="predicted"/>
<feature type="transmembrane region" description="Helical" evidence="8">
    <location>
        <begin position="219"/>
        <end position="243"/>
    </location>
</feature>
<feature type="transmembrane region" description="Helical" evidence="8">
    <location>
        <begin position="358"/>
        <end position="378"/>
    </location>
</feature>
<evidence type="ECO:0000256" key="5">
    <source>
        <dbReference type="ARBA" id="ARBA00022989"/>
    </source>
</evidence>
<keyword evidence="6 8" id="KW-0472">Membrane</keyword>
<evidence type="ECO:0000256" key="6">
    <source>
        <dbReference type="ARBA" id="ARBA00023136"/>
    </source>
</evidence>
<dbReference type="AlphaFoldDB" id="A0A3A3A895"/>
<dbReference type="EMBL" id="MVGC01000043">
    <property type="protein sequence ID" value="RJE25591.1"/>
    <property type="molecule type" value="Genomic_DNA"/>
</dbReference>
<dbReference type="Pfam" id="PF16010">
    <property type="entry name" value="CDH-cyt"/>
    <property type="match status" value="1"/>
</dbReference>
<dbReference type="InterPro" id="IPR006593">
    <property type="entry name" value="Cyt_b561/ferric_Rdtase_TM"/>
</dbReference>
<dbReference type="Gene3D" id="1.20.120.1770">
    <property type="match status" value="1"/>
</dbReference>
<evidence type="ECO:0000256" key="7">
    <source>
        <dbReference type="SAM" id="MobiDB-lite"/>
    </source>
</evidence>
<dbReference type="Gene3D" id="2.60.40.1210">
    <property type="entry name" value="Cellobiose dehydrogenase, cytochrome domain"/>
    <property type="match status" value="1"/>
</dbReference>
<evidence type="ECO:0000313" key="11">
    <source>
        <dbReference type="EMBL" id="RJE25591.1"/>
    </source>
</evidence>
<evidence type="ECO:0000256" key="1">
    <source>
        <dbReference type="ARBA" id="ARBA00004370"/>
    </source>
</evidence>
<accession>A0A3A3A895</accession>
<dbReference type="PANTHER" id="PTHR47797">
    <property type="entry name" value="DEHYDROGENASE, PUTATIVE (AFU_ORTHOLOGUE AFUA_8G05805)-RELATED"/>
    <property type="match status" value="1"/>
</dbReference>
<gene>
    <name evidence="11" type="ORF">PHISCL_02058</name>
</gene>
<evidence type="ECO:0000256" key="2">
    <source>
        <dbReference type="ARBA" id="ARBA00022448"/>
    </source>
</evidence>
<feature type="region of interest" description="Disordered" evidence="7">
    <location>
        <begin position="400"/>
        <end position="430"/>
    </location>
</feature>
<dbReference type="SUPFAM" id="SSF49344">
    <property type="entry name" value="CBD9-like"/>
    <property type="match status" value="1"/>
</dbReference>
<keyword evidence="2" id="KW-0813">Transport</keyword>
<dbReference type="InterPro" id="IPR015920">
    <property type="entry name" value="Cellobiose_DH-like_cyt"/>
</dbReference>
<dbReference type="Pfam" id="PF03188">
    <property type="entry name" value="Cytochrom_B561"/>
    <property type="match status" value="1"/>
</dbReference>
<dbReference type="SMART" id="SM00664">
    <property type="entry name" value="DoH"/>
    <property type="match status" value="1"/>
</dbReference>
<feature type="transmembrane region" description="Helical" evidence="8">
    <location>
        <begin position="255"/>
        <end position="275"/>
    </location>
</feature>
<dbReference type="CDD" id="cd08760">
    <property type="entry name" value="Cyt_b561_FRRS1_like"/>
    <property type="match status" value="1"/>
</dbReference>
<reference evidence="12" key="1">
    <citation type="submission" date="2017-02" db="EMBL/GenBank/DDBJ databases">
        <authorList>
            <person name="Tafer H."/>
            <person name="Lopandic K."/>
        </authorList>
    </citation>
    <scope>NUCLEOTIDE SEQUENCE [LARGE SCALE GENOMIC DNA]</scope>
    <source>
        <strain evidence="12">CBS 366.77</strain>
    </source>
</reference>
<feature type="chain" id="PRO_5018067430" evidence="9">
    <location>
        <begin position="21"/>
        <end position="430"/>
    </location>
</feature>
<dbReference type="InterPro" id="IPR005018">
    <property type="entry name" value="DOMON_domain"/>
</dbReference>
<dbReference type="Proteomes" id="UP000266188">
    <property type="component" value="Unassembled WGS sequence"/>
</dbReference>
<evidence type="ECO:0000313" key="12">
    <source>
        <dbReference type="Proteomes" id="UP000266188"/>
    </source>
</evidence>
<feature type="transmembrane region" description="Helical" evidence="8">
    <location>
        <begin position="326"/>
        <end position="346"/>
    </location>
</feature>
<keyword evidence="12" id="KW-1185">Reference proteome</keyword>
<dbReference type="CDD" id="cd09630">
    <property type="entry name" value="CDH_like_cytochrome"/>
    <property type="match status" value="1"/>
</dbReference>
<evidence type="ECO:0000256" key="9">
    <source>
        <dbReference type="SAM" id="SignalP"/>
    </source>
</evidence>
<evidence type="ECO:0000256" key="4">
    <source>
        <dbReference type="ARBA" id="ARBA00022982"/>
    </source>
</evidence>